<dbReference type="EMBL" id="AYRZ02000009">
    <property type="protein sequence ID" value="PHT72579.1"/>
    <property type="molecule type" value="Genomic_DNA"/>
</dbReference>
<dbReference type="AlphaFoldDB" id="A0A2G2YS64"/>
<dbReference type="Gramene" id="PHT72579">
    <property type="protein sequence ID" value="PHT72579"/>
    <property type="gene ID" value="T459_23364"/>
</dbReference>
<gene>
    <name evidence="1" type="ORF">T459_23364</name>
</gene>
<accession>A0A2G2YS64</accession>
<protein>
    <submittedName>
        <fullName evidence="1">Uncharacterized protein</fullName>
    </submittedName>
</protein>
<name>A0A2G2YS64_CAPAN</name>
<sequence length="113" mass="13281">MEFSEQLMISESLKHDSEMVCMITLTMGIDKDIIYEDYDEHVQVLLEHTVHQVYESCWGVAWSELYLREIAGTMKLVKQIIDSEKCILVLDYYFIELTVINAHAERTIFLSQE</sequence>
<comment type="caution">
    <text evidence="1">The sequence shown here is derived from an EMBL/GenBank/DDBJ whole genome shotgun (WGS) entry which is preliminary data.</text>
</comment>
<reference evidence="1 2" key="2">
    <citation type="journal article" date="2017" name="Genome Biol.">
        <title>New reference genome sequences of hot pepper reveal the massive evolution of plant disease-resistance genes by retroduplication.</title>
        <authorList>
            <person name="Kim S."/>
            <person name="Park J."/>
            <person name="Yeom S.I."/>
            <person name="Kim Y.M."/>
            <person name="Seo E."/>
            <person name="Kim K.T."/>
            <person name="Kim M.S."/>
            <person name="Lee J.M."/>
            <person name="Cheong K."/>
            <person name="Shin H.S."/>
            <person name="Kim S.B."/>
            <person name="Han K."/>
            <person name="Lee J."/>
            <person name="Park M."/>
            <person name="Lee H.A."/>
            <person name="Lee H.Y."/>
            <person name="Lee Y."/>
            <person name="Oh S."/>
            <person name="Lee J.H."/>
            <person name="Choi E."/>
            <person name="Choi E."/>
            <person name="Lee S.E."/>
            <person name="Jeon J."/>
            <person name="Kim H."/>
            <person name="Choi G."/>
            <person name="Song H."/>
            <person name="Lee J."/>
            <person name="Lee S.C."/>
            <person name="Kwon J.K."/>
            <person name="Lee H.Y."/>
            <person name="Koo N."/>
            <person name="Hong Y."/>
            <person name="Kim R.W."/>
            <person name="Kang W.H."/>
            <person name="Huh J.H."/>
            <person name="Kang B.C."/>
            <person name="Yang T.J."/>
            <person name="Lee Y.H."/>
            <person name="Bennetzen J.L."/>
            <person name="Choi D."/>
        </authorList>
    </citation>
    <scope>NUCLEOTIDE SEQUENCE [LARGE SCALE GENOMIC DNA]</scope>
    <source>
        <strain evidence="2">cv. CM334</strain>
    </source>
</reference>
<keyword evidence="2" id="KW-1185">Reference proteome</keyword>
<proteinExistence type="predicted"/>
<reference evidence="1 2" key="1">
    <citation type="journal article" date="2014" name="Nat. Genet.">
        <title>Genome sequence of the hot pepper provides insights into the evolution of pungency in Capsicum species.</title>
        <authorList>
            <person name="Kim S."/>
            <person name="Park M."/>
            <person name="Yeom S.I."/>
            <person name="Kim Y.M."/>
            <person name="Lee J.M."/>
            <person name="Lee H.A."/>
            <person name="Seo E."/>
            <person name="Choi J."/>
            <person name="Cheong K."/>
            <person name="Kim K.T."/>
            <person name="Jung K."/>
            <person name="Lee G.W."/>
            <person name="Oh S.K."/>
            <person name="Bae C."/>
            <person name="Kim S.B."/>
            <person name="Lee H.Y."/>
            <person name="Kim S.Y."/>
            <person name="Kim M.S."/>
            <person name="Kang B.C."/>
            <person name="Jo Y.D."/>
            <person name="Yang H.B."/>
            <person name="Jeong H.J."/>
            <person name="Kang W.H."/>
            <person name="Kwon J.K."/>
            <person name="Shin C."/>
            <person name="Lim J.Y."/>
            <person name="Park J.H."/>
            <person name="Huh J.H."/>
            <person name="Kim J.S."/>
            <person name="Kim B.D."/>
            <person name="Cohen O."/>
            <person name="Paran I."/>
            <person name="Suh M.C."/>
            <person name="Lee S.B."/>
            <person name="Kim Y.K."/>
            <person name="Shin Y."/>
            <person name="Noh S.J."/>
            <person name="Park J."/>
            <person name="Seo Y.S."/>
            <person name="Kwon S.Y."/>
            <person name="Kim H.A."/>
            <person name="Park J.M."/>
            <person name="Kim H.J."/>
            <person name="Choi S.B."/>
            <person name="Bosland P.W."/>
            <person name="Reeves G."/>
            <person name="Jo S.H."/>
            <person name="Lee B.W."/>
            <person name="Cho H.T."/>
            <person name="Choi H.S."/>
            <person name="Lee M.S."/>
            <person name="Yu Y."/>
            <person name="Do Choi Y."/>
            <person name="Park B.S."/>
            <person name="van Deynze A."/>
            <person name="Ashrafi H."/>
            <person name="Hill T."/>
            <person name="Kim W.T."/>
            <person name="Pai H.S."/>
            <person name="Ahn H.K."/>
            <person name="Yeam I."/>
            <person name="Giovannoni J.J."/>
            <person name="Rose J.K."/>
            <person name="Sorensen I."/>
            <person name="Lee S.J."/>
            <person name="Kim R.W."/>
            <person name="Choi I.Y."/>
            <person name="Choi B.S."/>
            <person name="Lim J.S."/>
            <person name="Lee Y.H."/>
            <person name="Choi D."/>
        </authorList>
    </citation>
    <scope>NUCLEOTIDE SEQUENCE [LARGE SCALE GENOMIC DNA]</scope>
    <source>
        <strain evidence="2">cv. CM334</strain>
    </source>
</reference>
<organism evidence="1 2">
    <name type="scientific">Capsicum annuum</name>
    <name type="common">Capsicum pepper</name>
    <dbReference type="NCBI Taxonomy" id="4072"/>
    <lineage>
        <taxon>Eukaryota</taxon>
        <taxon>Viridiplantae</taxon>
        <taxon>Streptophyta</taxon>
        <taxon>Embryophyta</taxon>
        <taxon>Tracheophyta</taxon>
        <taxon>Spermatophyta</taxon>
        <taxon>Magnoliopsida</taxon>
        <taxon>eudicotyledons</taxon>
        <taxon>Gunneridae</taxon>
        <taxon>Pentapetalae</taxon>
        <taxon>asterids</taxon>
        <taxon>lamiids</taxon>
        <taxon>Solanales</taxon>
        <taxon>Solanaceae</taxon>
        <taxon>Solanoideae</taxon>
        <taxon>Capsiceae</taxon>
        <taxon>Capsicum</taxon>
    </lineage>
</organism>
<evidence type="ECO:0000313" key="2">
    <source>
        <dbReference type="Proteomes" id="UP000222542"/>
    </source>
</evidence>
<evidence type="ECO:0000313" key="1">
    <source>
        <dbReference type="EMBL" id="PHT72579.1"/>
    </source>
</evidence>
<dbReference type="Proteomes" id="UP000222542">
    <property type="component" value="Unassembled WGS sequence"/>
</dbReference>